<dbReference type="SUPFAM" id="SSF52540">
    <property type="entry name" value="P-loop containing nucleoside triphosphate hydrolases"/>
    <property type="match status" value="1"/>
</dbReference>
<dbReference type="Proteomes" id="UP000186894">
    <property type="component" value="Unassembled WGS sequence"/>
</dbReference>
<dbReference type="GO" id="GO:0016887">
    <property type="term" value="F:ATP hydrolysis activity"/>
    <property type="evidence" value="ECO:0007669"/>
    <property type="project" value="InterPro"/>
</dbReference>
<dbReference type="GO" id="GO:0005524">
    <property type="term" value="F:ATP binding"/>
    <property type="evidence" value="ECO:0007669"/>
    <property type="project" value="InterPro"/>
</dbReference>
<protein>
    <recommendedName>
        <fullName evidence="1">ATPase AAA-type core domain-containing protein</fullName>
    </recommendedName>
</protein>
<proteinExistence type="predicted"/>
<dbReference type="InterPro" id="IPR027417">
    <property type="entry name" value="P-loop_NTPase"/>
</dbReference>
<accession>A0A1Q8ZUW0</accession>
<dbReference type="AlphaFoldDB" id="A0A1Q8ZUW0"/>
<sequence>MTFGFRLISARTTDRIEMSRWDLTREPRQGNSVAVSFPNPVAHRNDQNEHVSILLGRNGQGKSRLLSAIAGSIELLASYKAKGLRKNFPLSELVYSIDGQLHEFAFSHGKGLSLSINGARTEISEVMLPSKVIALSMTPFDKFPIGSANQSRLDSANPSEIYDYFGMRDRMGRASVTTLLFRAVSGLFSRSLLMDRSRIAEVFDLIGYRTNITTVFRIDSSSALRNISNGQSESEVLDHFPRSERRLTNEFRDDPEAAYKIRAAASRAIDKATNNYVAVSLDVRHPLDSDVADFEQMQLLRRYGVVRLAAVEVQKKTGERIDLKQASSGELSIAISFMSLSSSLEDNALVLIDEPETNLHPEWQSKYIDLLTNTFSMYKGCHYILATHSPLILADAPPSATLCSVSDDVPTSGNEVSGRSTDFLLAKAFQTISGDNSFLQELLVAALRLAADGKTKDPEFVDTMSELLEMRPLIQDNPGAVELINDLEKIYKK</sequence>
<dbReference type="PANTHER" id="PTHR43581">
    <property type="entry name" value="ATP/GTP PHOSPHATASE"/>
    <property type="match status" value="1"/>
</dbReference>
<name>A0A1Q8ZUW0_9HYPH</name>
<dbReference type="InterPro" id="IPR051396">
    <property type="entry name" value="Bact_Antivir_Def_Nuclease"/>
</dbReference>
<organism evidence="2 3">
    <name type="scientific">Rhizobium oryziradicis</name>
    <dbReference type="NCBI Taxonomy" id="1867956"/>
    <lineage>
        <taxon>Bacteria</taxon>
        <taxon>Pseudomonadati</taxon>
        <taxon>Pseudomonadota</taxon>
        <taxon>Alphaproteobacteria</taxon>
        <taxon>Hyphomicrobiales</taxon>
        <taxon>Rhizobiaceae</taxon>
        <taxon>Rhizobium/Agrobacterium group</taxon>
        <taxon>Rhizobium</taxon>
    </lineage>
</organism>
<dbReference type="Gene3D" id="3.40.50.300">
    <property type="entry name" value="P-loop containing nucleotide triphosphate hydrolases"/>
    <property type="match status" value="1"/>
</dbReference>
<comment type="caution">
    <text evidence="2">The sequence shown here is derived from an EMBL/GenBank/DDBJ whole genome shotgun (WGS) entry which is preliminary data.</text>
</comment>
<evidence type="ECO:0000313" key="3">
    <source>
        <dbReference type="Proteomes" id="UP000186894"/>
    </source>
</evidence>
<dbReference type="EMBL" id="MKIM01000024">
    <property type="protein sequence ID" value="OLP45739.1"/>
    <property type="molecule type" value="Genomic_DNA"/>
</dbReference>
<dbReference type="PANTHER" id="PTHR43581:SF4">
    <property type="entry name" value="ATP_GTP PHOSPHATASE"/>
    <property type="match status" value="1"/>
</dbReference>
<reference evidence="2 3" key="1">
    <citation type="submission" date="2016-09" db="EMBL/GenBank/DDBJ databases">
        <title>Rhizobium oryziradicis sp. nov., isolated from the root of rice.</title>
        <authorList>
            <person name="Zhao J."/>
            <person name="Zhang X."/>
        </authorList>
    </citation>
    <scope>NUCLEOTIDE SEQUENCE [LARGE SCALE GENOMIC DNA]</scope>
    <source>
        <strain evidence="2 3">N19</strain>
    </source>
</reference>
<dbReference type="RefSeq" id="WP_075638744.1">
    <property type="nucleotide sequence ID" value="NZ_MKIM01000024.1"/>
</dbReference>
<dbReference type="InterPro" id="IPR003959">
    <property type="entry name" value="ATPase_AAA_core"/>
</dbReference>
<dbReference type="OrthoDB" id="9789856at2"/>
<keyword evidence="3" id="KW-1185">Reference proteome</keyword>
<feature type="domain" description="ATPase AAA-type core" evidence="1">
    <location>
        <begin position="211"/>
        <end position="394"/>
    </location>
</feature>
<gene>
    <name evidence="2" type="ORF">BJF95_11475</name>
</gene>
<evidence type="ECO:0000259" key="1">
    <source>
        <dbReference type="Pfam" id="PF13304"/>
    </source>
</evidence>
<evidence type="ECO:0000313" key="2">
    <source>
        <dbReference type="EMBL" id="OLP45739.1"/>
    </source>
</evidence>
<dbReference type="Pfam" id="PF13304">
    <property type="entry name" value="AAA_21"/>
    <property type="match status" value="1"/>
</dbReference>